<sequence length="226" mass="25253">MIAQIFVLFCCAQIVSSACPSESFGWQDYCLFFNSTPANFGDAELSCQRVHGRLASVHDAFYNSVLSQNALAQFQNSTSNSSDFWIGATKYTWDESWIWDDGTPLNYTDWRRGEPNNSTGNDCAAASWIDGYWSAQKSSALKPFVCELPKRLFTTTTLPATTNAGGYPSAFSCPQGWIYYPPTGSCYFAVVTAQTWTNSEIRCQSFGSDLASIHSDAEFYFLFRRL</sequence>
<dbReference type="Proteomes" id="UP000887579">
    <property type="component" value="Unplaced"/>
</dbReference>
<name>A0AC34FIB5_9BILA</name>
<accession>A0AC34FIB5</accession>
<evidence type="ECO:0000313" key="2">
    <source>
        <dbReference type="WBParaSite" id="ES5_v2.g17018.t1"/>
    </source>
</evidence>
<proteinExistence type="predicted"/>
<dbReference type="WBParaSite" id="ES5_v2.g17018.t1">
    <property type="protein sequence ID" value="ES5_v2.g17018.t1"/>
    <property type="gene ID" value="ES5_v2.g17018"/>
</dbReference>
<reference evidence="2" key="1">
    <citation type="submission" date="2022-11" db="UniProtKB">
        <authorList>
            <consortium name="WormBaseParasite"/>
        </authorList>
    </citation>
    <scope>IDENTIFICATION</scope>
</reference>
<organism evidence="1 2">
    <name type="scientific">Panagrolaimus sp. ES5</name>
    <dbReference type="NCBI Taxonomy" id="591445"/>
    <lineage>
        <taxon>Eukaryota</taxon>
        <taxon>Metazoa</taxon>
        <taxon>Ecdysozoa</taxon>
        <taxon>Nematoda</taxon>
        <taxon>Chromadorea</taxon>
        <taxon>Rhabditida</taxon>
        <taxon>Tylenchina</taxon>
        <taxon>Panagrolaimomorpha</taxon>
        <taxon>Panagrolaimoidea</taxon>
        <taxon>Panagrolaimidae</taxon>
        <taxon>Panagrolaimus</taxon>
    </lineage>
</organism>
<protein>
    <submittedName>
        <fullName evidence="2">C-type lectin domain-containing protein</fullName>
    </submittedName>
</protein>
<evidence type="ECO:0000313" key="1">
    <source>
        <dbReference type="Proteomes" id="UP000887579"/>
    </source>
</evidence>